<name>A0A9E2W8K4_9BACT</name>
<dbReference type="Pfam" id="PF00593">
    <property type="entry name" value="TonB_dep_Rec_b-barrel"/>
    <property type="match status" value="1"/>
</dbReference>
<dbReference type="PROSITE" id="PS52016">
    <property type="entry name" value="TONB_DEPENDENT_REC_3"/>
    <property type="match status" value="1"/>
</dbReference>
<evidence type="ECO:0000256" key="1">
    <source>
        <dbReference type="PROSITE-ProRule" id="PRU01360"/>
    </source>
</evidence>
<keyword evidence="1 2" id="KW-0472">Membrane</keyword>
<evidence type="ECO:0000313" key="6">
    <source>
        <dbReference type="Proteomes" id="UP000812270"/>
    </source>
</evidence>
<accession>A0A9E2W8K4</accession>
<dbReference type="InterPro" id="IPR023996">
    <property type="entry name" value="TonB-dep_OMP_SusC/RagA"/>
</dbReference>
<feature type="domain" description="TonB-dependent receptor plug" evidence="4">
    <location>
        <begin position="250"/>
        <end position="355"/>
    </location>
</feature>
<proteinExistence type="inferred from homology"/>
<dbReference type="InterPro" id="IPR039426">
    <property type="entry name" value="TonB-dep_rcpt-like"/>
</dbReference>
<keyword evidence="2" id="KW-0798">TonB box</keyword>
<dbReference type="NCBIfam" id="TIGR04056">
    <property type="entry name" value="OMP_RagA_SusC"/>
    <property type="match status" value="1"/>
</dbReference>
<keyword evidence="1" id="KW-0813">Transport</keyword>
<comment type="subcellular location">
    <subcellularLocation>
        <location evidence="1">Cell outer membrane</location>
        <topology evidence="1">Multi-pass membrane protein</topology>
    </subcellularLocation>
</comment>
<organism evidence="5 6">
    <name type="scientific">Pinibacter aurantiacus</name>
    <dbReference type="NCBI Taxonomy" id="2851599"/>
    <lineage>
        <taxon>Bacteria</taxon>
        <taxon>Pseudomonadati</taxon>
        <taxon>Bacteroidota</taxon>
        <taxon>Chitinophagia</taxon>
        <taxon>Chitinophagales</taxon>
        <taxon>Chitinophagaceae</taxon>
        <taxon>Pinibacter</taxon>
    </lineage>
</organism>
<dbReference type="AlphaFoldDB" id="A0A9E2W8K4"/>
<dbReference type="Proteomes" id="UP000812270">
    <property type="component" value="Unassembled WGS sequence"/>
</dbReference>
<dbReference type="GO" id="GO:0009279">
    <property type="term" value="C:cell outer membrane"/>
    <property type="evidence" value="ECO:0007669"/>
    <property type="project" value="UniProtKB-SubCell"/>
</dbReference>
<dbReference type="InterPro" id="IPR023997">
    <property type="entry name" value="TonB-dep_OMP_SusC/RagA_CS"/>
</dbReference>
<evidence type="ECO:0000313" key="5">
    <source>
        <dbReference type="EMBL" id="MBV4358666.1"/>
    </source>
</evidence>
<keyword evidence="1" id="KW-1134">Transmembrane beta strand</keyword>
<reference evidence="5" key="1">
    <citation type="submission" date="2021-06" db="EMBL/GenBank/DDBJ databases">
        <authorList>
            <person name="Huq M.A."/>
        </authorList>
    </citation>
    <scope>NUCLEOTIDE SEQUENCE</scope>
    <source>
        <strain evidence="5">MAH-26</strain>
    </source>
</reference>
<comment type="caution">
    <text evidence="5">The sequence shown here is derived from an EMBL/GenBank/DDBJ whole genome shotgun (WGS) entry which is preliminary data.</text>
</comment>
<feature type="domain" description="TonB-dependent receptor-like beta-barrel" evidence="3">
    <location>
        <begin position="504"/>
        <end position="1111"/>
    </location>
</feature>
<dbReference type="RefSeq" id="WP_217792374.1">
    <property type="nucleotide sequence ID" value="NZ_JAHSPG010000012.1"/>
</dbReference>
<evidence type="ECO:0000259" key="3">
    <source>
        <dbReference type="Pfam" id="PF00593"/>
    </source>
</evidence>
<dbReference type="NCBIfam" id="TIGR04057">
    <property type="entry name" value="SusC_RagA_signa"/>
    <property type="match status" value="1"/>
</dbReference>
<keyword evidence="5" id="KW-0675">Receptor</keyword>
<evidence type="ECO:0000259" key="4">
    <source>
        <dbReference type="Pfam" id="PF07715"/>
    </source>
</evidence>
<dbReference type="Pfam" id="PF13715">
    <property type="entry name" value="CarbopepD_reg_2"/>
    <property type="match status" value="1"/>
</dbReference>
<keyword evidence="1" id="KW-0812">Transmembrane</keyword>
<sequence length="1157" mass="127895">MFWIACKAKSAIALGSRVFCAMRKDHYTQKPDNKGSGHLHVKFTFIILFGCLLQIYAKGLSQTVTLSENKASLESVFKKIKKQTGYGFVYTNYVLQKANPVTVHISNASIEETMELCLKDQPLTYSITNKMISISEKKPSVEAPLKTMELATTITAPPIAIAGKVVDENGAAVQGASVVVKGTTIGVSTNEVGEFKVNVPDNKAILVISSVSFETLEVPVGNQTVLRIPMRKSQEKIEEVVVVGYGTQRKVSVTGGVDVVKTQALQGRPNVNVTQALQGTAPSLIVQQKSFEPGQGANINIRGVGTLGNNDPLVVIDGIIGGDLNLLNPNDIESISILKDAGTAAIYGSRSANGVILVTTKKGSKSDKGTVTYNGIVSAVHPHIWPKAVPGYENMILKNEAIINANTGQVPTYTPAEIQAQKDRGDYEWFLDEILKDAIQQNHNLSISGGKDKSTYMISAGYMDQQSNFVGPKKGLRRYNFRMNLSNEVGKLKFTTILAYTHTDINDHSFNTGTLIVDAERTPKYYQQKDSLGRYLTNDVLTEFNPLGILEKGGYRQYDNDNIFGSINADLEIFKGLHLKGIFGANLTMNHQYYKTDYVPFYPKGQYGNIAGSSTGDANDKNLYTNPQLLLEYSKSLGQHRITAMAGVTNESYTGKSNKVGYKYASPDLGLQIDTTKASLDMNSLATTPQTTTENSLNSFIGRLSYSFADKYFAEFNFREDGSSKFAKDHRWGFFPSISGAWRLGMEDFYAASDIKNYINDVKIRASYGSLGNQNVSNYQWQTTYFTFANAYGFNNNVVTGAGFNTANPDLRWEVAQTFNIGADLTFFKGKLTGSFDYFHKLTKDILMRPPLPGTFGGGQVDFNVASVKNRGWEVSLNYNTSGRIFRHSINFNIGDTHNEIVKMADGKPQINGLEELQVIYAEGLPIASYVGYKRDGYFQNLNDIKNKPKFSGLDVVPGDISYKDKNGDGVIDDQDRFVLGNPFPRYTFGFNYTLGWKGFDLGIFIQGVGKRDFAIRGELVEPFHVNYSYVMFEHQLDYWRPDNINAKYPRLAVGGSASNTNNYRKGSDLYIFDGAYARLKNVQLGYSLPSNVARKIGMQKCRAYLTGQNLLTVTKNSFIDPESTEFDNKLNAGNGANSGRLYPTSVYYGFGLDLIF</sequence>
<dbReference type="FunFam" id="2.170.130.10:FF:000003">
    <property type="entry name" value="SusC/RagA family TonB-linked outer membrane protein"/>
    <property type="match status" value="1"/>
</dbReference>
<keyword evidence="6" id="KW-1185">Reference proteome</keyword>
<gene>
    <name evidence="5" type="ORF">KTO63_15990</name>
</gene>
<keyword evidence="1" id="KW-0998">Cell outer membrane</keyword>
<dbReference type="EMBL" id="JAHSPG010000012">
    <property type="protein sequence ID" value="MBV4358666.1"/>
    <property type="molecule type" value="Genomic_DNA"/>
</dbReference>
<protein>
    <submittedName>
        <fullName evidence="5">TonB-dependent receptor</fullName>
    </submittedName>
</protein>
<comment type="similarity">
    <text evidence="1 2">Belongs to the TonB-dependent receptor family.</text>
</comment>
<dbReference type="Pfam" id="PF07715">
    <property type="entry name" value="Plug"/>
    <property type="match status" value="1"/>
</dbReference>
<dbReference type="InterPro" id="IPR000531">
    <property type="entry name" value="Beta-barrel_TonB"/>
</dbReference>
<dbReference type="InterPro" id="IPR012910">
    <property type="entry name" value="Plug_dom"/>
</dbReference>
<evidence type="ECO:0000256" key="2">
    <source>
        <dbReference type="RuleBase" id="RU003357"/>
    </source>
</evidence>